<organism evidence="2 3">
    <name type="scientific">Hypsibius exemplaris</name>
    <name type="common">Freshwater tardigrade</name>
    <dbReference type="NCBI Taxonomy" id="2072580"/>
    <lineage>
        <taxon>Eukaryota</taxon>
        <taxon>Metazoa</taxon>
        <taxon>Ecdysozoa</taxon>
        <taxon>Tardigrada</taxon>
        <taxon>Eutardigrada</taxon>
        <taxon>Parachela</taxon>
        <taxon>Hypsibioidea</taxon>
        <taxon>Hypsibiidae</taxon>
        <taxon>Hypsibius</taxon>
    </lineage>
</organism>
<proteinExistence type="predicted"/>
<evidence type="ECO:0000313" key="3">
    <source>
        <dbReference type="Proteomes" id="UP000192578"/>
    </source>
</evidence>
<feature type="compositionally biased region" description="Basic residues" evidence="1">
    <location>
        <begin position="101"/>
        <end position="114"/>
    </location>
</feature>
<evidence type="ECO:0000313" key="2">
    <source>
        <dbReference type="EMBL" id="OQV19947.1"/>
    </source>
</evidence>
<keyword evidence="3" id="KW-1185">Reference proteome</keyword>
<sequence>MAQSPARPESCPDLILRACFELFKLVTVVEEHGQDTNRAQVQQTIRREMKIFTRKGCCVSSVIALTASAESIPRQTMLPPTTATATVVRIHAPHASARVERGRRRFCRKPRKARTAGFAGPPPGPPL</sequence>
<dbReference type="EMBL" id="MTYJ01000034">
    <property type="protein sequence ID" value="OQV19947.1"/>
    <property type="molecule type" value="Genomic_DNA"/>
</dbReference>
<accession>A0A1W0WXM3</accession>
<dbReference type="AlphaFoldDB" id="A0A1W0WXM3"/>
<evidence type="ECO:0000256" key="1">
    <source>
        <dbReference type="SAM" id="MobiDB-lite"/>
    </source>
</evidence>
<feature type="region of interest" description="Disordered" evidence="1">
    <location>
        <begin position="99"/>
        <end position="127"/>
    </location>
</feature>
<gene>
    <name evidence="2" type="ORF">BV898_05954</name>
</gene>
<protein>
    <submittedName>
        <fullName evidence="2">Uncharacterized protein</fullName>
    </submittedName>
</protein>
<comment type="caution">
    <text evidence="2">The sequence shown here is derived from an EMBL/GenBank/DDBJ whole genome shotgun (WGS) entry which is preliminary data.</text>
</comment>
<dbReference type="Proteomes" id="UP000192578">
    <property type="component" value="Unassembled WGS sequence"/>
</dbReference>
<name>A0A1W0WXM3_HYPEX</name>
<reference evidence="3" key="1">
    <citation type="submission" date="2017-01" db="EMBL/GenBank/DDBJ databases">
        <title>Comparative genomics of anhydrobiosis in the tardigrade Hypsibius dujardini.</title>
        <authorList>
            <person name="Yoshida Y."/>
            <person name="Koutsovoulos G."/>
            <person name="Laetsch D."/>
            <person name="Stevens L."/>
            <person name="Kumar S."/>
            <person name="Horikawa D."/>
            <person name="Ishino K."/>
            <person name="Komine S."/>
            <person name="Tomita M."/>
            <person name="Blaxter M."/>
            <person name="Arakawa K."/>
        </authorList>
    </citation>
    <scope>NUCLEOTIDE SEQUENCE [LARGE SCALE GENOMIC DNA]</scope>
    <source>
        <strain evidence="3">Z151</strain>
    </source>
</reference>